<dbReference type="InterPro" id="IPR036298">
    <property type="entry name" value="Chalcone_isomerase_sf"/>
</dbReference>
<sequence length="174" mass="19140">MFSAGSLTSIQAANELPELMEYQDTKLTLNGQGTRVIMFLKIYESGLYLNSANSNADEIIGQDSAMGIRLDVVSSILTADSMKKAINEGFVKSTKDNTQPITDQISQFMATLHQAIEVGDVYEFIYLPESGVDVLRNSELLDTIAGLEFKKAFFGIWLSDNPVQKSLKKAMLGN</sequence>
<protein>
    <recommendedName>
        <fullName evidence="1">Chalcone isomerase domain-containing protein</fullName>
    </recommendedName>
</protein>
<proteinExistence type="predicted"/>
<name>A0A382X6P2_9ZZZZ</name>
<dbReference type="AlphaFoldDB" id="A0A382X6P2"/>
<accession>A0A382X6P2</accession>
<reference evidence="2" key="1">
    <citation type="submission" date="2018-05" db="EMBL/GenBank/DDBJ databases">
        <authorList>
            <person name="Lanie J.A."/>
            <person name="Ng W.-L."/>
            <person name="Kazmierczak K.M."/>
            <person name="Andrzejewski T.M."/>
            <person name="Davidsen T.M."/>
            <person name="Wayne K.J."/>
            <person name="Tettelin H."/>
            <person name="Glass J.I."/>
            <person name="Rusch D."/>
            <person name="Podicherti R."/>
            <person name="Tsui H.-C.T."/>
            <person name="Winkler M.E."/>
        </authorList>
    </citation>
    <scope>NUCLEOTIDE SEQUENCE</scope>
</reference>
<evidence type="ECO:0000313" key="2">
    <source>
        <dbReference type="EMBL" id="SVD65931.1"/>
    </source>
</evidence>
<dbReference type="SUPFAM" id="SSF54626">
    <property type="entry name" value="Chalcone isomerase"/>
    <property type="match status" value="1"/>
</dbReference>
<feature type="domain" description="Chalcone isomerase" evidence="1">
    <location>
        <begin position="15"/>
        <end position="173"/>
    </location>
</feature>
<dbReference type="Gene3D" id="3.50.70.10">
    <property type="match status" value="1"/>
</dbReference>
<dbReference type="InterPro" id="IPR016087">
    <property type="entry name" value="Chalcone_isomerase"/>
</dbReference>
<gene>
    <name evidence="2" type="ORF">METZ01_LOCUS418785</name>
</gene>
<dbReference type="InterPro" id="IPR016088">
    <property type="entry name" value="Chalcone_isomerase_3-sand"/>
</dbReference>
<dbReference type="GO" id="GO:0016872">
    <property type="term" value="F:intramolecular lyase activity"/>
    <property type="evidence" value="ECO:0007669"/>
    <property type="project" value="InterPro"/>
</dbReference>
<dbReference type="Pfam" id="PF16036">
    <property type="entry name" value="Chalcone_3"/>
    <property type="match status" value="1"/>
</dbReference>
<dbReference type="EMBL" id="UINC01164863">
    <property type="protein sequence ID" value="SVD65931.1"/>
    <property type="molecule type" value="Genomic_DNA"/>
</dbReference>
<evidence type="ECO:0000259" key="1">
    <source>
        <dbReference type="Pfam" id="PF16036"/>
    </source>
</evidence>
<organism evidence="2">
    <name type="scientific">marine metagenome</name>
    <dbReference type="NCBI Taxonomy" id="408172"/>
    <lineage>
        <taxon>unclassified sequences</taxon>
        <taxon>metagenomes</taxon>
        <taxon>ecological metagenomes</taxon>
    </lineage>
</organism>